<keyword evidence="5" id="KW-1185">Reference proteome</keyword>
<feature type="domain" description="Peptidoglycan binding-like" evidence="3">
    <location>
        <begin position="312"/>
        <end position="369"/>
    </location>
</feature>
<feature type="compositionally biased region" description="Low complexity" evidence="1">
    <location>
        <begin position="61"/>
        <end position="76"/>
    </location>
</feature>
<keyword evidence="2" id="KW-0812">Transmembrane</keyword>
<keyword evidence="2" id="KW-1133">Transmembrane helix</keyword>
<evidence type="ECO:0000259" key="3">
    <source>
        <dbReference type="Pfam" id="PF01471"/>
    </source>
</evidence>
<dbReference type="OrthoDB" id="3874291at2"/>
<feature type="compositionally biased region" description="Polar residues" evidence="1">
    <location>
        <begin position="380"/>
        <end position="393"/>
    </location>
</feature>
<feature type="compositionally biased region" description="Low complexity" evidence="1">
    <location>
        <begin position="254"/>
        <end position="269"/>
    </location>
</feature>
<feature type="region of interest" description="Disordered" evidence="1">
    <location>
        <begin position="1"/>
        <end position="23"/>
    </location>
</feature>
<feature type="region of interest" description="Disordered" evidence="1">
    <location>
        <begin position="61"/>
        <end position="179"/>
    </location>
</feature>
<proteinExistence type="predicted"/>
<feature type="compositionally biased region" description="Basic and acidic residues" evidence="1">
    <location>
        <begin position="367"/>
        <end position="378"/>
    </location>
</feature>
<feature type="region of interest" description="Disordered" evidence="1">
    <location>
        <begin position="208"/>
        <end position="316"/>
    </location>
</feature>
<evidence type="ECO:0000256" key="1">
    <source>
        <dbReference type="SAM" id="MobiDB-lite"/>
    </source>
</evidence>
<feature type="compositionally biased region" description="Low complexity" evidence="1">
    <location>
        <begin position="92"/>
        <end position="114"/>
    </location>
</feature>
<evidence type="ECO:0000313" key="4">
    <source>
        <dbReference type="EMBL" id="TPQ17870.1"/>
    </source>
</evidence>
<dbReference type="RefSeq" id="WP_119104429.1">
    <property type="nucleotide sequence ID" value="NZ_QXMJ01000182.1"/>
</dbReference>
<feature type="compositionally biased region" description="Basic and acidic residues" evidence="1">
    <location>
        <begin position="305"/>
        <end position="315"/>
    </location>
</feature>
<keyword evidence="2" id="KW-0472">Membrane</keyword>
<gene>
    <name evidence="4" type="ORF">FGD71_034010</name>
</gene>
<dbReference type="InterPro" id="IPR002477">
    <property type="entry name" value="Peptidoglycan-bd-like"/>
</dbReference>
<organism evidence="4 5">
    <name type="scientific">Streptomyces sporangiiformans</name>
    <dbReference type="NCBI Taxonomy" id="2315329"/>
    <lineage>
        <taxon>Bacteria</taxon>
        <taxon>Bacillati</taxon>
        <taxon>Actinomycetota</taxon>
        <taxon>Actinomycetes</taxon>
        <taxon>Kitasatosporales</taxon>
        <taxon>Streptomycetaceae</taxon>
        <taxon>Streptomyces</taxon>
    </lineage>
</organism>
<evidence type="ECO:0000256" key="2">
    <source>
        <dbReference type="SAM" id="Phobius"/>
    </source>
</evidence>
<accession>A0A505D5T1</accession>
<name>A0A505D5T1_9ACTN</name>
<reference evidence="4 5" key="1">
    <citation type="submission" date="2019-06" db="EMBL/GenBank/DDBJ databases">
        <title>Streptomyces sporangiiformans sp. nov., a novel actinomycete isolated from soil in Mount Song.</title>
        <authorList>
            <person name="Han L."/>
        </authorList>
    </citation>
    <scope>NUCLEOTIDE SEQUENCE [LARGE SCALE GENOMIC DNA]</scope>
    <source>
        <strain evidence="4 5">NEAU-SSA 1</strain>
    </source>
</reference>
<dbReference type="AlphaFoldDB" id="A0A505D5T1"/>
<feature type="region of interest" description="Disordered" evidence="1">
    <location>
        <begin position="348"/>
        <end position="393"/>
    </location>
</feature>
<dbReference type="SUPFAM" id="SSF47090">
    <property type="entry name" value="PGBD-like"/>
    <property type="match status" value="1"/>
</dbReference>
<dbReference type="InterPro" id="IPR036365">
    <property type="entry name" value="PGBD-like_sf"/>
</dbReference>
<comment type="caution">
    <text evidence="4">The sequence shown here is derived from an EMBL/GenBank/DDBJ whole genome shotgun (WGS) entry which is preliminary data.</text>
</comment>
<sequence length="393" mass="40207">MSDRHEHVCPECGAPRAQGGAPSCACAQRAADALLETRSAEAAVAEDFNPLRIRPYVDLGADEGPLAADADADAGASRPLSEPGERPEAHTAPHQPESPSAPSAPRASEPSADPTAASTVSAPLVPAATPPDTADLRLFETQALDPEPITASIPVAPPGSVPGSLPASMPQEPAEGGGRRRRFALVGAGAVAVVVAAAGFASGLFTYETPSRTSAHPDDIRASVPDATEPEPSPSATKSPTRTPASAVPPAPPALSSKSPSPSATKPTTPARPSPTLPTTRPPSTARPTDSGPASSQGAPGDDDPVLRPGDRGSEVTELQLRLSQLALFSGDADGTYNSRTETAVRTFQSGRGLREEPGVYGAQTRQRLESETAEPRGRNTVTPSNSRSQQVP</sequence>
<dbReference type="Pfam" id="PF01471">
    <property type="entry name" value="PG_binding_1"/>
    <property type="match status" value="1"/>
</dbReference>
<dbReference type="Gene3D" id="1.10.101.10">
    <property type="entry name" value="PGBD-like superfamily/PGBD"/>
    <property type="match status" value="1"/>
</dbReference>
<feature type="compositionally biased region" description="Low complexity" evidence="1">
    <location>
        <begin position="277"/>
        <end position="289"/>
    </location>
</feature>
<dbReference type="InterPro" id="IPR036366">
    <property type="entry name" value="PGBDSf"/>
</dbReference>
<feature type="transmembrane region" description="Helical" evidence="2">
    <location>
        <begin position="183"/>
        <end position="207"/>
    </location>
</feature>
<protein>
    <submittedName>
        <fullName evidence="4">Peptidoglycan-binding protein</fullName>
    </submittedName>
</protein>
<evidence type="ECO:0000313" key="5">
    <source>
        <dbReference type="Proteomes" id="UP000317378"/>
    </source>
</evidence>
<dbReference type="Proteomes" id="UP000317378">
    <property type="component" value="Unassembled WGS sequence"/>
</dbReference>
<dbReference type="EMBL" id="VCHX02000182">
    <property type="protein sequence ID" value="TPQ17870.1"/>
    <property type="molecule type" value="Genomic_DNA"/>
</dbReference>